<dbReference type="SMART" id="SM00546">
    <property type="entry name" value="CUE"/>
    <property type="match status" value="1"/>
</dbReference>
<comment type="caution">
    <text evidence="3">The sequence shown here is derived from an EMBL/GenBank/DDBJ whole genome shotgun (WGS) entry which is preliminary data.</text>
</comment>
<feature type="compositionally biased region" description="Basic residues" evidence="1">
    <location>
        <begin position="745"/>
        <end position="755"/>
    </location>
</feature>
<organism evidence="3 4">
    <name type="scientific">Patella caerulea</name>
    <name type="common">Rayed Mediterranean limpet</name>
    <dbReference type="NCBI Taxonomy" id="87958"/>
    <lineage>
        <taxon>Eukaryota</taxon>
        <taxon>Metazoa</taxon>
        <taxon>Spiralia</taxon>
        <taxon>Lophotrochozoa</taxon>
        <taxon>Mollusca</taxon>
        <taxon>Gastropoda</taxon>
        <taxon>Patellogastropoda</taxon>
        <taxon>Patelloidea</taxon>
        <taxon>Patellidae</taxon>
        <taxon>Patella</taxon>
    </lineage>
</organism>
<name>A0AAN8J8G5_PATCE</name>
<protein>
    <recommendedName>
        <fullName evidence="2">CUE domain-containing protein</fullName>
    </recommendedName>
</protein>
<feature type="compositionally biased region" description="Low complexity" evidence="1">
    <location>
        <begin position="416"/>
        <end position="426"/>
    </location>
</feature>
<dbReference type="PANTHER" id="PTHR21494:SF0">
    <property type="entry name" value="ACTIVATING SIGNAL COINTEGRATOR 1 COMPLEX SUBUNIT 2"/>
    <property type="match status" value="1"/>
</dbReference>
<dbReference type="CDD" id="cd14364">
    <property type="entry name" value="CUE_ASCC2"/>
    <property type="match status" value="1"/>
</dbReference>
<feature type="compositionally biased region" description="Basic and acidic residues" evidence="1">
    <location>
        <begin position="676"/>
        <end position="704"/>
    </location>
</feature>
<evidence type="ECO:0000259" key="2">
    <source>
        <dbReference type="PROSITE" id="PS51140"/>
    </source>
</evidence>
<dbReference type="PROSITE" id="PS51140">
    <property type="entry name" value="CUE"/>
    <property type="match status" value="1"/>
</dbReference>
<dbReference type="SUPFAM" id="SSF46934">
    <property type="entry name" value="UBA-like"/>
    <property type="match status" value="1"/>
</dbReference>
<evidence type="ECO:0000256" key="1">
    <source>
        <dbReference type="SAM" id="MobiDB-lite"/>
    </source>
</evidence>
<dbReference type="InterPro" id="IPR041800">
    <property type="entry name" value="ASCC2_CUE"/>
</dbReference>
<dbReference type="PANTHER" id="PTHR21494">
    <property type="entry name" value="ACTIVATING SIGNAL COINTEGRATOR 1 COMPLEX SUBUNIT 2 ASC-1 COMPLEX SUBUNIT P100"/>
    <property type="match status" value="1"/>
</dbReference>
<feature type="domain" description="CUE" evidence="2">
    <location>
        <begin position="489"/>
        <end position="532"/>
    </location>
</feature>
<dbReference type="Proteomes" id="UP001347796">
    <property type="component" value="Unassembled WGS sequence"/>
</dbReference>
<dbReference type="EMBL" id="JAZGQO010000011">
    <property type="protein sequence ID" value="KAK6172267.1"/>
    <property type="molecule type" value="Genomic_DNA"/>
</dbReference>
<reference evidence="3 4" key="1">
    <citation type="submission" date="2024-01" db="EMBL/GenBank/DDBJ databases">
        <title>The genome of the rayed Mediterranean limpet Patella caerulea (Linnaeus, 1758).</title>
        <authorList>
            <person name="Anh-Thu Weber A."/>
            <person name="Halstead-Nussloch G."/>
        </authorList>
    </citation>
    <scope>NUCLEOTIDE SEQUENCE [LARGE SCALE GENOMIC DNA]</scope>
    <source>
        <strain evidence="3">AATW-2023a</strain>
        <tissue evidence="3">Whole specimen</tissue>
    </source>
</reference>
<dbReference type="Gene3D" id="1.10.8.10">
    <property type="entry name" value="DNA helicase RuvA subunit, C-terminal domain"/>
    <property type="match status" value="1"/>
</dbReference>
<dbReference type="GO" id="GO:0006355">
    <property type="term" value="P:regulation of DNA-templated transcription"/>
    <property type="evidence" value="ECO:0007669"/>
    <property type="project" value="TreeGrafter"/>
</dbReference>
<accession>A0AAN8J8G5</accession>
<dbReference type="AlphaFoldDB" id="A0AAN8J8G5"/>
<feature type="compositionally biased region" description="Acidic residues" evidence="1">
    <location>
        <begin position="666"/>
        <end position="675"/>
    </location>
</feature>
<dbReference type="InterPro" id="IPR052586">
    <property type="entry name" value="ASCC2"/>
</dbReference>
<feature type="region of interest" description="Disordered" evidence="1">
    <location>
        <begin position="408"/>
        <end position="463"/>
    </location>
</feature>
<sequence>MSVPLDQQQITDNEKGKECSIPALHPNRIEKKYFVPYKAPPVDTRDKAEFEEWIERLQFIAEDLHWLLQQPHDKFWCQVVFDEKLHALLDSYLRFAPRSYDVIYDLPEAGREKQKEVHRLVFMTSLRMATHKESKDKFITPKVFGDILYENFLFDIPKIFDLCVLYGKGNSQLLSKMVSNIFTQQPKYEEDLRATIPTILHVFDNVVAKCQLETEYSATEPKKLGNVHSSETLLTISASDFQDILFYIADIGITLSSFLEIYPKGCQILHEFHFEQRLATFYELVIPELVQAVKLRTFDTISHLHLMKQKLHQGKISLQKIFNNIISHTCIQPILENSSEDEMESCVEDFLHTMSAILGERRFLADYESNYSFQDIMDIFNQSECTVDDEQLQYIRNAVNTAFATYGKRKKPSGATTTGGRTSPDGSPGPPDDQGAVGGACGGGGGASASWGGAGVGEESEASNYTNEAFQVEDYDEQVPGAPNVSPVEFESMISAVKDLLPDLGEGFIELALEELNYSVERVINCILEDKLPSSLQDLDTTLPRQPPPPKPELLVDTRCNIYDGDEFDVFRRDDIDMSRIHKGKKEEKVALTDKEFIKEFKATYDAYGSADVEDSMYDKILYDDEYDDTYDINNVGADDADSADELTSRKQFTTPRVFRGKDNGNEESESSESDSDSKPSDESEPRRRDQFVADPAKLREAAAQRRAAKLAKRGGGQPQRKYNVEGQAKGQGQSDDVNRNRSYKDKHKSSRANHNRRDMSDRKRKF</sequence>
<dbReference type="InterPro" id="IPR009060">
    <property type="entry name" value="UBA-like_sf"/>
</dbReference>
<feature type="region of interest" description="Disordered" evidence="1">
    <location>
        <begin position="637"/>
        <end position="767"/>
    </location>
</feature>
<evidence type="ECO:0000313" key="3">
    <source>
        <dbReference type="EMBL" id="KAK6172267.1"/>
    </source>
</evidence>
<keyword evidence="4" id="KW-1185">Reference proteome</keyword>
<feature type="compositionally biased region" description="Basic and acidic residues" evidence="1">
    <location>
        <begin position="756"/>
        <end position="767"/>
    </location>
</feature>
<feature type="compositionally biased region" description="Gly residues" evidence="1">
    <location>
        <begin position="436"/>
        <end position="456"/>
    </location>
</feature>
<evidence type="ECO:0000313" key="4">
    <source>
        <dbReference type="Proteomes" id="UP001347796"/>
    </source>
</evidence>
<dbReference type="GO" id="GO:0043130">
    <property type="term" value="F:ubiquitin binding"/>
    <property type="evidence" value="ECO:0007669"/>
    <property type="project" value="InterPro"/>
</dbReference>
<dbReference type="InterPro" id="IPR003892">
    <property type="entry name" value="CUE"/>
</dbReference>
<dbReference type="Pfam" id="PF02845">
    <property type="entry name" value="CUE"/>
    <property type="match status" value="1"/>
</dbReference>
<gene>
    <name evidence="3" type="ORF">SNE40_015965</name>
</gene>
<proteinExistence type="predicted"/>